<dbReference type="EMBL" id="JBFALK010000001">
    <property type="protein sequence ID" value="MEV0967218.1"/>
    <property type="molecule type" value="Genomic_DNA"/>
</dbReference>
<evidence type="ECO:0000256" key="2">
    <source>
        <dbReference type="ARBA" id="ARBA00022448"/>
    </source>
</evidence>
<protein>
    <recommendedName>
        <fullName evidence="8">Ferredoxin</fullName>
    </recommendedName>
</protein>
<keyword evidence="3 8" id="KW-0479">Metal-binding</keyword>
<comment type="function">
    <text evidence="8">Ferredoxins are iron-sulfur proteins that transfer electrons in a wide variety of metabolic reactions.</text>
</comment>
<keyword evidence="6 8" id="KW-0411">Iron-sulfur</keyword>
<keyword evidence="2 8" id="KW-0813">Transport</keyword>
<evidence type="ECO:0000256" key="7">
    <source>
        <dbReference type="ARBA" id="ARBA00023291"/>
    </source>
</evidence>
<keyword evidence="10" id="KW-1185">Reference proteome</keyword>
<reference evidence="9 10" key="1">
    <citation type="submission" date="2024-06" db="EMBL/GenBank/DDBJ databases">
        <title>The Natural Products Discovery Center: Release of the First 8490 Sequenced Strains for Exploring Actinobacteria Biosynthetic Diversity.</title>
        <authorList>
            <person name="Kalkreuter E."/>
            <person name="Kautsar S.A."/>
            <person name="Yang D."/>
            <person name="Bader C.D."/>
            <person name="Teijaro C.N."/>
            <person name="Fluegel L."/>
            <person name="Davis C.M."/>
            <person name="Simpson J.R."/>
            <person name="Lauterbach L."/>
            <person name="Steele A.D."/>
            <person name="Gui C."/>
            <person name="Meng S."/>
            <person name="Li G."/>
            <person name="Viehrig K."/>
            <person name="Ye F."/>
            <person name="Su P."/>
            <person name="Kiefer A.F."/>
            <person name="Nichols A."/>
            <person name="Cepeda A.J."/>
            <person name="Yan W."/>
            <person name="Fan B."/>
            <person name="Jiang Y."/>
            <person name="Adhikari A."/>
            <person name="Zheng C.-J."/>
            <person name="Schuster L."/>
            <person name="Cowan T.M."/>
            <person name="Smanski M.J."/>
            <person name="Chevrette M.G."/>
            <person name="De Carvalho L.P.S."/>
            <person name="Shen B."/>
        </authorList>
    </citation>
    <scope>NUCLEOTIDE SEQUENCE [LARGE SCALE GENOMIC DNA]</scope>
    <source>
        <strain evidence="9 10">NPDC050100</strain>
    </source>
</reference>
<keyword evidence="4 8" id="KW-0249">Electron transport</keyword>
<dbReference type="PANTHER" id="PTHR36923:SF3">
    <property type="entry name" value="FERREDOXIN"/>
    <property type="match status" value="1"/>
</dbReference>
<sequence length="63" mass="7081">MMRVDVDRELCRVHAQCVFAAPDVFELDEDDELRYVTEPDGSLLPAVEEAALLCPVQAISFQN</sequence>
<gene>
    <name evidence="9" type="ORF">AB0I59_01185</name>
</gene>
<dbReference type="SUPFAM" id="SSF54862">
    <property type="entry name" value="4Fe-4S ferredoxins"/>
    <property type="match status" value="1"/>
</dbReference>
<keyword evidence="5 8" id="KW-0408">Iron</keyword>
<dbReference type="PANTHER" id="PTHR36923">
    <property type="entry name" value="FERREDOXIN"/>
    <property type="match status" value="1"/>
</dbReference>
<accession>A0ABV3G6G4</accession>
<comment type="cofactor">
    <cofactor evidence="1">
        <name>[3Fe-4S] cluster</name>
        <dbReference type="ChEBI" id="CHEBI:21137"/>
    </cofactor>
</comment>
<evidence type="ECO:0000256" key="4">
    <source>
        <dbReference type="ARBA" id="ARBA00022982"/>
    </source>
</evidence>
<dbReference type="Proteomes" id="UP001551675">
    <property type="component" value="Unassembled WGS sequence"/>
</dbReference>
<dbReference type="InterPro" id="IPR051269">
    <property type="entry name" value="Fe-S_cluster_ET"/>
</dbReference>
<comment type="caution">
    <text evidence="9">The sequence shown here is derived from an EMBL/GenBank/DDBJ whole genome shotgun (WGS) entry which is preliminary data.</text>
</comment>
<evidence type="ECO:0000256" key="8">
    <source>
        <dbReference type="RuleBase" id="RU368020"/>
    </source>
</evidence>
<organism evidence="9 10">
    <name type="scientific">Microtetraspora glauca</name>
    <dbReference type="NCBI Taxonomy" id="1996"/>
    <lineage>
        <taxon>Bacteria</taxon>
        <taxon>Bacillati</taxon>
        <taxon>Actinomycetota</taxon>
        <taxon>Actinomycetes</taxon>
        <taxon>Streptosporangiales</taxon>
        <taxon>Streptosporangiaceae</taxon>
        <taxon>Microtetraspora</taxon>
    </lineage>
</organism>
<evidence type="ECO:0000313" key="9">
    <source>
        <dbReference type="EMBL" id="MEV0967218.1"/>
    </source>
</evidence>
<name>A0ABV3G6G4_MICGL</name>
<dbReference type="Gene3D" id="3.30.70.20">
    <property type="match status" value="1"/>
</dbReference>
<dbReference type="InterPro" id="IPR001080">
    <property type="entry name" value="3Fe4S_ferredoxin"/>
</dbReference>
<evidence type="ECO:0000256" key="3">
    <source>
        <dbReference type="ARBA" id="ARBA00022723"/>
    </source>
</evidence>
<dbReference type="Pfam" id="PF13459">
    <property type="entry name" value="Fer4_15"/>
    <property type="match status" value="1"/>
</dbReference>
<evidence type="ECO:0000256" key="1">
    <source>
        <dbReference type="ARBA" id="ARBA00001927"/>
    </source>
</evidence>
<keyword evidence="7" id="KW-0003">3Fe-4S</keyword>
<proteinExistence type="predicted"/>
<evidence type="ECO:0000256" key="5">
    <source>
        <dbReference type="ARBA" id="ARBA00023004"/>
    </source>
</evidence>
<dbReference type="RefSeq" id="WP_358128831.1">
    <property type="nucleotide sequence ID" value="NZ_JBFALK010000001.1"/>
</dbReference>
<evidence type="ECO:0000256" key="6">
    <source>
        <dbReference type="ARBA" id="ARBA00023014"/>
    </source>
</evidence>
<dbReference type="PRINTS" id="PR00352">
    <property type="entry name" value="3FE4SFRDOXIN"/>
</dbReference>
<evidence type="ECO:0000313" key="10">
    <source>
        <dbReference type="Proteomes" id="UP001551675"/>
    </source>
</evidence>